<accession>A0A7U2IBD5</accession>
<keyword evidence="2" id="KW-1185">Reference proteome</keyword>
<sequence length="51" mass="5654">MSLRYWIVGRFDAVHRVVFSTVASLIPANTQRIVCSTATLYSLPVTKPSSI</sequence>
<evidence type="ECO:0000313" key="1">
    <source>
        <dbReference type="EMBL" id="QRD06709.1"/>
    </source>
</evidence>
<protein>
    <submittedName>
        <fullName evidence="1">Uncharacterized protein</fullName>
    </submittedName>
</protein>
<gene>
    <name evidence="1" type="ORF">JI435_423560</name>
</gene>
<reference evidence="2" key="1">
    <citation type="journal article" date="2021" name="BMC Genomics">
        <title>Chromosome-level genome assembly and manually-curated proteome of model necrotroph Parastagonospora nodorum Sn15 reveals a genome-wide trove of candidate effector homologs, and redundancy of virulence-related functions within an accessory chromosome.</title>
        <authorList>
            <person name="Bertazzoni S."/>
            <person name="Jones D.A.B."/>
            <person name="Phan H.T."/>
            <person name="Tan K.-C."/>
            <person name="Hane J.K."/>
        </authorList>
    </citation>
    <scope>NUCLEOTIDE SEQUENCE [LARGE SCALE GENOMIC DNA]</scope>
    <source>
        <strain evidence="2">SN15 / ATCC MYA-4574 / FGSC 10173)</strain>
    </source>
</reference>
<dbReference type="AlphaFoldDB" id="A0A7U2IBD5"/>
<evidence type="ECO:0000313" key="2">
    <source>
        <dbReference type="Proteomes" id="UP000663193"/>
    </source>
</evidence>
<dbReference type="Proteomes" id="UP000663193">
    <property type="component" value="Chromosome 21"/>
</dbReference>
<organism evidence="1 2">
    <name type="scientific">Phaeosphaeria nodorum (strain SN15 / ATCC MYA-4574 / FGSC 10173)</name>
    <name type="common">Glume blotch fungus</name>
    <name type="synonym">Parastagonospora nodorum</name>
    <dbReference type="NCBI Taxonomy" id="321614"/>
    <lineage>
        <taxon>Eukaryota</taxon>
        <taxon>Fungi</taxon>
        <taxon>Dikarya</taxon>
        <taxon>Ascomycota</taxon>
        <taxon>Pezizomycotina</taxon>
        <taxon>Dothideomycetes</taxon>
        <taxon>Pleosporomycetidae</taxon>
        <taxon>Pleosporales</taxon>
        <taxon>Pleosporineae</taxon>
        <taxon>Phaeosphaeriaceae</taxon>
        <taxon>Parastagonospora</taxon>
    </lineage>
</organism>
<dbReference type="EMBL" id="CP069043">
    <property type="protein sequence ID" value="QRD06709.1"/>
    <property type="molecule type" value="Genomic_DNA"/>
</dbReference>
<name>A0A7U2IBD5_PHANO</name>
<dbReference type="VEuPathDB" id="FungiDB:JI435_423560"/>
<proteinExistence type="predicted"/>